<comment type="similarity">
    <text evidence="1">Belongs to the thioredoxin family. DsbC subfamily.</text>
</comment>
<dbReference type="InterPro" id="IPR033954">
    <property type="entry name" value="DiS-bond_Isoase_DsbC/G"/>
</dbReference>
<dbReference type="Gene3D" id="3.10.450.70">
    <property type="entry name" value="Disulphide bond isomerase, DsbC/G, N-terminal"/>
    <property type="match status" value="1"/>
</dbReference>
<dbReference type="PANTHER" id="PTHR35272:SF4">
    <property type="entry name" value="THIOL:DISULFIDE INTERCHANGE PROTEIN DSBG"/>
    <property type="match status" value="1"/>
</dbReference>
<dbReference type="NCBIfam" id="NF008657">
    <property type="entry name" value="PRK11657.1"/>
    <property type="match status" value="1"/>
</dbReference>
<comment type="function">
    <text evidence="1">Required for disulfide bond formation in some periplasmic proteins. Acts by transferring its disulfide bond to other proteins and is reduced in the process.</text>
</comment>
<reference evidence="3 4" key="1">
    <citation type="submission" date="2018-10" db="EMBL/GenBank/DDBJ databases">
        <title>The complete genome of Acinetobacter wuhouensis strain WCHAW010062.</title>
        <authorList>
            <person name="Hu Y."/>
            <person name="Long H."/>
            <person name="Feng Y."/>
            <person name="Zong Z."/>
        </authorList>
    </citation>
    <scope>NUCLEOTIDE SEQUENCE [LARGE SCALE GENOMIC DNA]</scope>
    <source>
        <strain evidence="3 4">WCHAW010062</strain>
    </source>
</reference>
<evidence type="ECO:0000313" key="3">
    <source>
        <dbReference type="EMBL" id="AYO54155.1"/>
    </source>
</evidence>
<keyword evidence="1" id="KW-0574">Periplasm</keyword>
<name>A0A3G2T2D6_9GAMM</name>
<evidence type="ECO:0000313" key="4">
    <source>
        <dbReference type="Proteomes" id="UP000279962"/>
    </source>
</evidence>
<dbReference type="GO" id="GO:0042597">
    <property type="term" value="C:periplasmic space"/>
    <property type="evidence" value="ECO:0007669"/>
    <property type="project" value="UniProtKB-SubCell"/>
</dbReference>
<evidence type="ECO:0000256" key="1">
    <source>
        <dbReference type="RuleBase" id="RU364038"/>
    </source>
</evidence>
<feature type="signal peptide" evidence="1">
    <location>
        <begin position="1"/>
        <end position="25"/>
    </location>
</feature>
<protein>
    <recommendedName>
        <fullName evidence="1">Thiol:disulfide interchange protein</fullName>
    </recommendedName>
</protein>
<dbReference type="AlphaFoldDB" id="A0A3G2T2D6"/>
<dbReference type="SUPFAM" id="SSF52833">
    <property type="entry name" value="Thioredoxin-like"/>
    <property type="match status" value="1"/>
</dbReference>
<comment type="subcellular location">
    <subcellularLocation>
        <location evidence="1">Periplasm</location>
    </subcellularLocation>
</comment>
<feature type="chain" id="PRO_5017852984" description="Thiol:disulfide interchange protein" evidence="1">
    <location>
        <begin position="26"/>
        <end position="253"/>
    </location>
</feature>
<evidence type="ECO:0000259" key="2">
    <source>
        <dbReference type="Pfam" id="PF13098"/>
    </source>
</evidence>
<feature type="domain" description="Thioredoxin-like fold" evidence="2">
    <location>
        <begin position="121"/>
        <end position="243"/>
    </location>
</feature>
<dbReference type="CDD" id="cd03020">
    <property type="entry name" value="DsbA_DsbC_DsbG"/>
    <property type="match status" value="1"/>
</dbReference>
<dbReference type="Gene3D" id="3.40.30.10">
    <property type="entry name" value="Glutaredoxin"/>
    <property type="match status" value="1"/>
</dbReference>
<dbReference type="Pfam" id="PF13098">
    <property type="entry name" value="Thioredoxin_2"/>
    <property type="match status" value="1"/>
</dbReference>
<gene>
    <name evidence="3" type="primary">dsbG</name>
    <name evidence="3" type="ORF">CDG68_11135</name>
</gene>
<dbReference type="InterPro" id="IPR009094">
    <property type="entry name" value="DiS-bond_isomerase_DsbC/G_N_sf"/>
</dbReference>
<dbReference type="InterPro" id="IPR036249">
    <property type="entry name" value="Thioredoxin-like_sf"/>
</dbReference>
<dbReference type="EMBL" id="CP033133">
    <property type="protein sequence ID" value="AYO54155.1"/>
    <property type="molecule type" value="Genomic_DNA"/>
</dbReference>
<dbReference type="InterPro" id="IPR012336">
    <property type="entry name" value="Thioredoxin-like_fold"/>
</dbReference>
<dbReference type="SUPFAM" id="SSF54423">
    <property type="entry name" value="DsbC/DsbG N-terminal domain-like"/>
    <property type="match status" value="1"/>
</dbReference>
<accession>A0A3G2T2D6</accession>
<keyword evidence="1" id="KW-0732">Signal</keyword>
<dbReference type="InterPro" id="IPR051470">
    <property type="entry name" value="Thiol:disulfide_interchange"/>
</dbReference>
<dbReference type="Proteomes" id="UP000279962">
    <property type="component" value="Chromosome"/>
</dbReference>
<keyword evidence="1" id="KW-0676">Redox-active center</keyword>
<proteinExistence type="inferred from homology"/>
<organism evidence="3 4">
    <name type="scientific">Acinetobacter wuhouensis</name>
    <dbReference type="NCBI Taxonomy" id="1879050"/>
    <lineage>
        <taxon>Bacteria</taxon>
        <taxon>Pseudomonadati</taxon>
        <taxon>Pseudomonadota</taxon>
        <taxon>Gammaproteobacteria</taxon>
        <taxon>Moraxellales</taxon>
        <taxon>Moraxellaceae</taxon>
        <taxon>Acinetobacter</taxon>
    </lineage>
</organism>
<sequence length="253" mass="28590">MNLKKLSLYLLTSSLALLMSSSVFSANTDVIKNKLEKEGYRFVQQIDAPEGLEGWTGYRDEYPSTVFISKDRKHYIVGDLYDASGKNLSEEAINTHVKDAVLDEIWKSLEKSAWIQDGDSKAKKIIYVFNDPNCPYCHTFWKQARPFVESGKVQLRHILVGVIRPSSKGQAATILNSANPAEVFKQHNLSNGKNKLVELKNMPKDLSEKIDNNNKLMDKYGFYATPAMIWKDAKGEIQSQQGAPKDINKLLND</sequence>
<dbReference type="PANTHER" id="PTHR35272">
    <property type="entry name" value="THIOL:DISULFIDE INTERCHANGE PROTEIN DSBC-RELATED"/>
    <property type="match status" value="1"/>
</dbReference>